<evidence type="ECO:0000313" key="3">
    <source>
        <dbReference type="EnsemblMetazoa" id="Aqu2.1.43491_001"/>
    </source>
</evidence>
<organism evidence="3">
    <name type="scientific">Amphimedon queenslandica</name>
    <name type="common">Sponge</name>
    <dbReference type="NCBI Taxonomy" id="400682"/>
    <lineage>
        <taxon>Eukaryota</taxon>
        <taxon>Metazoa</taxon>
        <taxon>Porifera</taxon>
        <taxon>Demospongiae</taxon>
        <taxon>Heteroscleromorpha</taxon>
        <taxon>Haplosclerida</taxon>
        <taxon>Niphatidae</taxon>
        <taxon>Amphimedon</taxon>
    </lineage>
</organism>
<evidence type="ECO:0000313" key="4">
    <source>
        <dbReference type="Proteomes" id="UP000007879"/>
    </source>
</evidence>
<keyword evidence="4" id="KW-1185">Reference proteome</keyword>
<dbReference type="EnsemblMetazoa" id="Aqu2.1.43491_001">
    <property type="protein sequence ID" value="Aqu2.1.43491_001"/>
    <property type="gene ID" value="Aqu2.1.43491"/>
</dbReference>
<gene>
    <name evidence="3" type="primary">100637530</name>
</gene>
<dbReference type="Proteomes" id="UP000007879">
    <property type="component" value="Unassembled WGS sequence"/>
</dbReference>
<accession>A0A1X7VSZ4</accession>
<evidence type="ECO:0000256" key="2">
    <source>
        <dbReference type="SAM" id="Phobius"/>
    </source>
</evidence>
<keyword evidence="2" id="KW-0812">Transmembrane</keyword>
<dbReference type="InParanoid" id="A0A1X7VSZ4"/>
<dbReference type="EnsemblMetazoa" id="XM_003382749.3">
    <property type="protein sequence ID" value="XP_003382797.1"/>
    <property type="gene ID" value="LOC100637530"/>
</dbReference>
<evidence type="ECO:0000256" key="1">
    <source>
        <dbReference type="SAM" id="MobiDB-lite"/>
    </source>
</evidence>
<sequence length="152" mass="16381">MAAQQETGFSTQYESGVPQGGGGHRQIGRNYQKTVIVDHEPEYTKHSASPVIPLTPGDRHLTISLIMLIVSVMCCNPISLFCAVFAVVFSVKARSAELEGKKEVMQANDKTSFGFAIFSIIGLMTSVCVVGFVVHRELCGASATSCDTRTHV</sequence>
<dbReference type="KEGG" id="aqu:100637530"/>
<protein>
    <submittedName>
        <fullName evidence="3">Uncharacterized protein</fullName>
    </submittedName>
</protein>
<reference evidence="3" key="2">
    <citation type="submission" date="2017-05" db="UniProtKB">
        <authorList>
            <consortium name="EnsemblMetazoa"/>
        </authorList>
    </citation>
    <scope>IDENTIFICATION</scope>
</reference>
<feature type="transmembrane region" description="Helical" evidence="2">
    <location>
        <begin position="112"/>
        <end position="134"/>
    </location>
</feature>
<feature type="compositionally biased region" description="Polar residues" evidence="1">
    <location>
        <begin position="1"/>
        <end position="14"/>
    </location>
</feature>
<feature type="region of interest" description="Disordered" evidence="1">
    <location>
        <begin position="1"/>
        <end position="25"/>
    </location>
</feature>
<reference evidence="4" key="1">
    <citation type="journal article" date="2010" name="Nature">
        <title>The Amphimedon queenslandica genome and the evolution of animal complexity.</title>
        <authorList>
            <person name="Srivastava M."/>
            <person name="Simakov O."/>
            <person name="Chapman J."/>
            <person name="Fahey B."/>
            <person name="Gauthier M.E."/>
            <person name="Mitros T."/>
            <person name="Richards G.S."/>
            <person name="Conaco C."/>
            <person name="Dacre M."/>
            <person name="Hellsten U."/>
            <person name="Larroux C."/>
            <person name="Putnam N.H."/>
            <person name="Stanke M."/>
            <person name="Adamska M."/>
            <person name="Darling A."/>
            <person name="Degnan S.M."/>
            <person name="Oakley T.H."/>
            <person name="Plachetzki D.C."/>
            <person name="Zhai Y."/>
            <person name="Adamski M."/>
            <person name="Calcino A."/>
            <person name="Cummins S.F."/>
            <person name="Goodstein D.M."/>
            <person name="Harris C."/>
            <person name="Jackson D.J."/>
            <person name="Leys S.P."/>
            <person name="Shu S."/>
            <person name="Woodcroft B.J."/>
            <person name="Vervoort M."/>
            <person name="Kosik K.S."/>
            <person name="Manning G."/>
            <person name="Degnan B.M."/>
            <person name="Rokhsar D.S."/>
        </authorList>
    </citation>
    <scope>NUCLEOTIDE SEQUENCE [LARGE SCALE GENOMIC DNA]</scope>
</reference>
<keyword evidence="2" id="KW-1133">Transmembrane helix</keyword>
<name>A0A1X7VSZ4_AMPQE</name>
<keyword evidence="2" id="KW-0472">Membrane</keyword>
<proteinExistence type="predicted"/>
<feature type="transmembrane region" description="Helical" evidence="2">
    <location>
        <begin position="63"/>
        <end position="91"/>
    </location>
</feature>
<dbReference type="AlphaFoldDB" id="A0A1X7VSZ4"/>